<feature type="compositionally biased region" description="Acidic residues" evidence="9">
    <location>
        <begin position="673"/>
        <end position="685"/>
    </location>
</feature>
<evidence type="ECO:0008006" key="14">
    <source>
        <dbReference type="Google" id="ProtNLM"/>
    </source>
</evidence>
<protein>
    <recommendedName>
        <fullName evidence="14">SP-RING-type domain-containing protein</fullName>
    </recommendedName>
</protein>
<evidence type="ECO:0000256" key="9">
    <source>
        <dbReference type="SAM" id="MobiDB-lite"/>
    </source>
</evidence>
<evidence type="ECO:0000256" key="1">
    <source>
        <dbReference type="ARBA" id="ARBA00004718"/>
    </source>
</evidence>
<sequence>MSAAAGSSAAGGSAAAAAGSSNGAPNNVFSHYVRLSSAIDYLTVAQLKAVLKDLSSSSASDSRIKISGNKPQLLDRLREFFEAAHETRNVEKFNEFRRIMALHWGQAALPDWAAGVAAAPPPKKSYGGVPAAKLGGSAVASGSGAGSSAAAHAGHAALARNASAPVSRPRFRPSPFYHVAEWASPNTQLVEAFGNERRAATIRFQTTATQRALLAADPTHYSYRLFIAPKPAWDAASISHGSPCLIDFPASSELLINNIRHPATFKGNKKHPGRVPPPDLNARKSLSTREGQWNSVMLNYASDKNGGSYVGKYVMAIALCKIATPEELVETLKATHTKSKEQVVLGMRSAAEDDDIEAGAQTFRFTCPLSYVPISTPVRSTICPHAQCFDALAFYSMNSVTPTWECPVCSQNFKPENLFVDGYAQDILRRVPSAKERVLVEPDGVWHTEDDRFKSTNEEAARLAAAAEAGAAGASHASSRNASAEEAEAGGSGDAGPSRASKAAAPVLVLEDTPSPGGPARAAPAAPAVRLESAAAPPRAAMARAAPAPAAAAPAPRPSAQPGPAVIDLTLDSSDEDDEPPPPPPPRIAPPARSESAQAGARSASAVRFGAAAAAAQNAFGSSSAAQANGSGAANGYARRPSAIAAAEAGHSSEESEGPRRPYKRQRLQLQQNDDEFPDDGDFSDDTPLAALYQRNGTGSGGGGNGAAPRPSDGHGASRSGGRIEHAVVRARTSDAGEGGSGSGSGAPAPQGMRRHVSATHGGAADGQHGFAHWRGDGGDAGSAWRRVAAPPAAPGSGWRSAEGAQREYQLAQQQQSQRVASQEAADKEREREAQRARDRAEIHAAVAAAIDEDEEQEAALARDAEMRALEARH</sequence>
<feature type="region of interest" description="Disordered" evidence="9">
    <location>
        <begin position="265"/>
        <end position="284"/>
    </location>
</feature>
<gene>
    <name evidence="12" type="ORF">FA09DRAFT_338797</name>
</gene>
<comment type="pathway">
    <text evidence="1">Protein modification; protein sumoylation.</text>
</comment>
<evidence type="ECO:0000259" key="10">
    <source>
        <dbReference type="PROSITE" id="PS51044"/>
    </source>
</evidence>
<comment type="similarity">
    <text evidence="2">Belongs to the PIAS family.</text>
</comment>
<feature type="compositionally biased region" description="Low complexity" evidence="9">
    <location>
        <begin position="464"/>
        <end position="484"/>
    </location>
</feature>
<feature type="domain" description="SP-RING-type" evidence="10">
    <location>
        <begin position="352"/>
        <end position="433"/>
    </location>
</feature>
<keyword evidence="4" id="KW-0479">Metal-binding</keyword>
<dbReference type="GO" id="GO:0000785">
    <property type="term" value="C:chromatin"/>
    <property type="evidence" value="ECO:0007669"/>
    <property type="project" value="TreeGrafter"/>
</dbReference>
<evidence type="ECO:0000256" key="7">
    <source>
        <dbReference type="ARBA" id="ARBA00022833"/>
    </source>
</evidence>
<dbReference type="Gene3D" id="3.30.40.10">
    <property type="entry name" value="Zinc/RING finger domain, C3HC4 (zinc finger)"/>
    <property type="match status" value="1"/>
</dbReference>
<dbReference type="InterPro" id="IPR038654">
    <property type="entry name" value="PINIT_sf"/>
</dbReference>
<dbReference type="OrthoDB" id="28127at2759"/>
<evidence type="ECO:0000313" key="13">
    <source>
        <dbReference type="Proteomes" id="UP000245946"/>
    </source>
</evidence>
<dbReference type="GO" id="GO:0008270">
    <property type="term" value="F:zinc ion binding"/>
    <property type="evidence" value="ECO:0007669"/>
    <property type="project" value="UniProtKB-KW"/>
</dbReference>
<evidence type="ECO:0000256" key="5">
    <source>
        <dbReference type="ARBA" id="ARBA00022771"/>
    </source>
</evidence>
<dbReference type="Gene3D" id="2.60.120.780">
    <property type="entry name" value="PINIT domain"/>
    <property type="match status" value="1"/>
</dbReference>
<dbReference type="InterPro" id="IPR013083">
    <property type="entry name" value="Znf_RING/FYVE/PHD"/>
</dbReference>
<reference evidence="12 13" key="1">
    <citation type="journal article" date="2018" name="Mol. Biol. Evol.">
        <title>Broad Genomic Sampling Reveals a Smut Pathogenic Ancestry of the Fungal Clade Ustilaginomycotina.</title>
        <authorList>
            <person name="Kijpornyongpan T."/>
            <person name="Mondo S.J."/>
            <person name="Barry K."/>
            <person name="Sandor L."/>
            <person name="Lee J."/>
            <person name="Lipzen A."/>
            <person name="Pangilinan J."/>
            <person name="LaButti K."/>
            <person name="Hainaut M."/>
            <person name="Henrissat B."/>
            <person name="Grigoriev I.V."/>
            <person name="Spatafora J.W."/>
            <person name="Aime M.C."/>
        </authorList>
    </citation>
    <scope>NUCLEOTIDE SEQUENCE [LARGE SCALE GENOMIC DNA]</scope>
    <source>
        <strain evidence="12 13">MCA 4186</strain>
    </source>
</reference>
<dbReference type="PROSITE" id="PS51466">
    <property type="entry name" value="PINIT"/>
    <property type="match status" value="1"/>
</dbReference>
<evidence type="ECO:0000256" key="6">
    <source>
        <dbReference type="ARBA" id="ARBA00022786"/>
    </source>
</evidence>
<feature type="domain" description="PINIT" evidence="11">
    <location>
        <begin position="158"/>
        <end position="323"/>
    </location>
</feature>
<dbReference type="PROSITE" id="PS51044">
    <property type="entry name" value="ZF_SP_RING"/>
    <property type="match status" value="1"/>
</dbReference>
<evidence type="ECO:0000256" key="2">
    <source>
        <dbReference type="ARBA" id="ARBA00005383"/>
    </source>
</evidence>
<feature type="compositionally biased region" description="Basic and acidic residues" evidence="9">
    <location>
        <begin position="651"/>
        <end position="660"/>
    </location>
</feature>
<dbReference type="GO" id="GO:0016925">
    <property type="term" value="P:protein sumoylation"/>
    <property type="evidence" value="ECO:0007669"/>
    <property type="project" value="UniProtKB-UniPathway"/>
</dbReference>
<keyword evidence="6" id="KW-0833">Ubl conjugation pathway</keyword>
<dbReference type="InterPro" id="IPR023321">
    <property type="entry name" value="PINIT"/>
</dbReference>
<evidence type="ECO:0000256" key="8">
    <source>
        <dbReference type="PROSITE-ProRule" id="PRU00452"/>
    </source>
</evidence>
<dbReference type="InterPro" id="IPR004181">
    <property type="entry name" value="Znf_MIZ"/>
</dbReference>
<dbReference type="GeneID" id="37271688"/>
<feature type="compositionally biased region" description="Low complexity" evidence="9">
    <location>
        <begin position="514"/>
        <end position="554"/>
    </location>
</feature>
<dbReference type="Pfam" id="PF14324">
    <property type="entry name" value="PINIT"/>
    <property type="match status" value="1"/>
</dbReference>
<dbReference type="Pfam" id="PF02891">
    <property type="entry name" value="zf-MIZ"/>
    <property type="match status" value="1"/>
</dbReference>
<dbReference type="PANTHER" id="PTHR10782:SF4">
    <property type="entry name" value="TONALLI, ISOFORM E"/>
    <property type="match status" value="1"/>
</dbReference>
<dbReference type="PANTHER" id="PTHR10782">
    <property type="entry name" value="ZINC FINGER MIZ DOMAIN-CONTAINING PROTEIN"/>
    <property type="match status" value="1"/>
</dbReference>
<feature type="compositionally biased region" description="Basic and acidic residues" evidence="9">
    <location>
        <begin position="825"/>
        <end position="841"/>
    </location>
</feature>
<keyword evidence="13" id="KW-1185">Reference proteome</keyword>
<feature type="compositionally biased region" description="Low complexity" evidence="9">
    <location>
        <begin position="590"/>
        <end position="650"/>
    </location>
</feature>
<feature type="compositionally biased region" description="Low complexity" evidence="9">
    <location>
        <begin position="783"/>
        <end position="824"/>
    </location>
</feature>
<dbReference type="EMBL" id="KZ819293">
    <property type="protein sequence ID" value="PWN97815.1"/>
    <property type="molecule type" value="Genomic_DNA"/>
</dbReference>
<dbReference type="AlphaFoldDB" id="A0A316ZC10"/>
<proteinExistence type="inferred from homology"/>
<keyword evidence="3" id="KW-0808">Transferase</keyword>
<evidence type="ECO:0000256" key="3">
    <source>
        <dbReference type="ARBA" id="ARBA00022679"/>
    </source>
</evidence>
<dbReference type="GO" id="GO:0061665">
    <property type="term" value="F:SUMO ligase activity"/>
    <property type="evidence" value="ECO:0007669"/>
    <property type="project" value="TreeGrafter"/>
</dbReference>
<evidence type="ECO:0000259" key="11">
    <source>
        <dbReference type="PROSITE" id="PS51466"/>
    </source>
</evidence>
<name>A0A316ZC10_9BASI</name>
<accession>A0A316ZC10</accession>
<feature type="compositionally biased region" description="Basic and acidic residues" evidence="9">
    <location>
        <begin position="722"/>
        <end position="735"/>
    </location>
</feature>
<dbReference type="RefSeq" id="XP_025598094.1">
    <property type="nucleotide sequence ID" value="XM_025744144.1"/>
</dbReference>
<dbReference type="Proteomes" id="UP000245946">
    <property type="component" value="Unassembled WGS sequence"/>
</dbReference>
<keyword evidence="5 8" id="KW-0863">Zinc-finger</keyword>
<dbReference type="STRING" id="58919.A0A316ZC10"/>
<feature type="region of interest" description="Disordered" evidence="9">
    <location>
        <begin position="464"/>
        <end position="841"/>
    </location>
</feature>
<dbReference type="UniPathway" id="UPA00886"/>
<evidence type="ECO:0000256" key="4">
    <source>
        <dbReference type="ARBA" id="ARBA00022723"/>
    </source>
</evidence>
<organism evidence="12 13">
    <name type="scientific">Tilletiopsis washingtonensis</name>
    <dbReference type="NCBI Taxonomy" id="58919"/>
    <lineage>
        <taxon>Eukaryota</taxon>
        <taxon>Fungi</taxon>
        <taxon>Dikarya</taxon>
        <taxon>Basidiomycota</taxon>
        <taxon>Ustilaginomycotina</taxon>
        <taxon>Exobasidiomycetes</taxon>
        <taxon>Entylomatales</taxon>
        <taxon>Entylomatales incertae sedis</taxon>
        <taxon>Tilletiopsis</taxon>
    </lineage>
</organism>
<keyword evidence="7" id="KW-0862">Zinc</keyword>
<evidence type="ECO:0000313" key="12">
    <source>
        <dbReference type="EMBL" id="PWN97815.1"/>
    </source>
</evidence>